<evidence type="ECO:0000259" key="1">
    <source>
        <dbReference type="Pfam" id="PF05043"/>
    </source>
</evidence>
<accession>A0ABW1RG42</accession>
<keyword evidence="3" id="KW-1185">Reference proteome</keyword>
<name>A0ABW1RG42_9LACO</name>
<dbReference type="InterPro" id="IPR007737">
    <property type="entry name" value="Mga_HTH"/>
</dbReference>
<sequence length="399" mass="46294">MDYLVQAPTPTVNDFCEQHFVSKSTLLRKSAGLKRFMAQYSLRFSYTDLQITGNESHIRYFLFIVYWTGFHGIKWPWQNFSAADIERIFTTANPQPTAPIFKLQQLLLLGIMRLRINHGYYIRDATCFNILTDHNSAFDELVFPTELFGNLATKNRHNEAKFFFFAQFSLITAVTGSQTQAQLVLTHFAAEDDPIWRLTVNFLAKLTATFHTKITPADEPILTYDVLRVLLTTIALQTRYPKMLDFYRPDLTNFKSTQLYQIIAQFFEQPGLTETLPQLYRNRQTVSEYVCYLLQPQLHHLEDQQMVHVWLIAENNDLLTTELQRLLKHIRIAQLMTPPARPQDADLIISTIDSQAPLMQEMAAYGVPLLHWNLEANGSDFFRLYAKIKTLYAAKMTTK</sequence>
<dbReference type="Pfam" id="PF05043">
    <property type="entry name" value="Mga"/>
    <property type="match status" value="1"/>
</dbReference>
<comment type="caution">
    <text evidence="2">The sequence shown here is derived from an EMBL/GenBank/DDBJ whole genome shotgun (WGS) entry which is preliminary data.</text>
</comment>
<reference evidence="3" key="1">
    <citation type="journal article" date="2019" name="Int. J. Syst. Evol. Microbiol.">
        <title>The Global Catalogue of Microorganisms (GCM) 10K type strain sequencing project: providing services to taxonomists for standard genome sequencing and annotation.</title>
        <authorList>
            <consortium name="The Broad Institute Genomics Platform"/>
            <consortium name="The Broad Institute Genome Sequencing Center for Infectious Disease"/>
            <person name="Wu L."/>
            <person name="Ma J."/>
        </authorList>
    </citation>
    <scope>NUCLEOTIDE SEQUENCE [LARGE SCALE GENOMIC DNA]</scope>
    <source>
        <strain evidence="3">CCM 8904</strain>
    </source>
</reference>
<feature type="domain" description="Mga helix-turn-helix" evidence="1">
    <location>
        <begin position="2"/>
        <end position="63"/>
    </location>
</feature>
<dbReference type="Proteomes" id="UP001596289">
    <property type="component" value="Unassembled WGS sequence"/>
</dbReference>
<gene>
    <name evidence="2" type="ORF">ACFQGP_07990</name>
</gene>
<evidence type="ECO:0000313" key="3">
    <source>
        <dbReference type="Proteomes" id="UP001596289"/>
    </source>
</evidence>
<proteinExistence type="predicted"/>
<organism evidence="2 3">
    <name type="scientific">Loigolactobacillus jiayinensis</name>
    <dbReference type="NCBI Taxonomy" id="2486016"/>
    <lineage>
        <taxon>Bacteria</taxon>
        <taxon>Bacillati</taxon>
        <taxon>Bacillota</taxon>
        <taxon>Bacilli</taxon>
        <taxon>Lactobacillales</taxon>
        <taxon>Lactobacillaceae</taxon>
        <taxon>Loigolactobacillus</taxon>
    </lineage>
</organism>
<evidence type="ECO:0000313" key="2">
    <source>
        <dbReference type="EMBL" id="MFC6170512.1"/>
    </source>
</evidence>
<protein>
    <submittedName>
        <fullName evidence="2">Helix-turn-helix domain-containing protein</fullName>
    </submittedName>
</protein>
<dbReference type="EMBL" id="JBHSSL010000046">
    <property type="protein sequence ID" value="MFC6170512.1"/>
    <property type="molecule type" value="Genomic_DNA"/>
</dbReference>
<dbReference type="RefSeq" id="WP_386699508.1">
    <property type="nucleotide sequence ID" value="NZ_JBHSSL010000046.1"/>
</dbReference>